<reference evidence="2 3" key="1">
    <citation type="submission" date="2018-06" db="EMBL/GenBank/DDBJ databases">
        <title>Draft sequence of Acidithiobacillus ferrooxidans CCM 4253.</title>
        <authorList>
            <person name="Moya-Beltran A."/>
            <person name="Castro M."/>
            <person name="Covarrubias P.C."/>
            <person name="Issotta F."/>
            <person name="Janiczek O."/>
            <person name="Mandl M."/>
            <person name="Kucera J."/>
            <person name="Quatrini R."/>
        </authorList>
    </citation>
    <scope>NUCLEOTIDE SEQUENCE [LARGE SCALE GENOMIC DNA]</scope>
    <source>
        <strain evidence="2 3">CCM 4253</strain>
    </source>
</reference>
<dbReference type="SUPFAM" id="SSF88723">
    <property type="entry name" value="PIN domain-like"/>
    <property type="match status" value="1"/>
</dbReference>
<dbReference type="InterPro" id="IPR002716">
    <property type="entry name" value="PIN_dom"/>
</dbReference>
<evidence type="ECO:0000313" key="2">
    <source>
        <dbReference type="EMBL" id="PZD81263.1"/>
    </source>
</evidence>
<dbReference type="InterPro" id="IPR029060">
    <property type="entry name" value="PIN-like_dom_sf"/>
</dbReference>
<feature type="domain" description="PIN" evidence="1">
    <location>
        <begin position="15"/>
        <end position="44"/>
    </location>
</feature>
<evidence type="ECO:0000259" key="1">
    <source>
        <dbReference type="Pfam" id="PF01850"/>
    </source>
</evidence>
<proteinExistence type="predicted"/>
<gene>
    <name evidence="2" type="ORF">DN052_08260</name>
</gene>
<comment type="caution">
    <text evidence="2">The sequence shown here is derived from an EMBL/GenBank/DDBJ whole genome shotgun (WGS) entry which is preliminary data.</text>
</comment>
<dbReference type="EMBL" id="QKQP01000002">
    <property type="protein sequence ID" value="PZD81263.1"/>
    <property type="molecule type" value="Genomic_DNA"/>
</dbReference>
<dbReference type="RefSeq" id="WP_111122562.1">
    <property type="nucleotide sequence ID" value="NZ_AP025160.1"/>
</dbReference>
<sequence>MSYLFDSNVILYNTQPPDAIIAATALVHGLTVITQNTDDFTRLGVPTLTVAMKP</sequence>
<protein>
    <recommendedName>
        <fullName evidence="1">PIN domain-containing protein</fullName>
    </recommendedName>
</protein>
<dbReference type="Proteomes" id="UP000248886">
    <property type="component" value="Unassembled WGS sequence"/>
</dbReference>
<organism evidence="2 3">
    <name type="scientific">Acidithiobacillus ferrooxidans</name>
    <name type="common">Thiobacillus ferrooxidans</name>
    <dbReference type="NCBI Taxonomy" id="920"/>
    <lineage>
        <taxon>Bacteria</taxon>
        <taxon>Pseudomonadati</taxon>
        <taxon>Pseudomonadota</taxon>
        <taxon>Acidithiobacillia</taxon>
        <taxon>Acidithiobacillales</taxon>
        <taxon>Acidithiobacillaceae</taxon>
        <taxon>Acidithiobacillus</taxon>
    </lineage>
</organism>
<dbReference type="Gene3D" id="3.40.50.1010">
    <property type="entry name" value="5'-nuclease"/>
    <property type="match status" value="1"/>
</dbReference>
<dbReference type="AlphaFoldDB" id="A0A2W1K3R2"/>
<evidence type="ECO:0000313" key="3">
    <source>
        <dbReference type="Proteomes" id="UP000248886"/>
    </source>
</evidence>
<accession>A0A2W1K3R2</accession>
<name>A0A2W1K3R2_ACIFR</name>
<dbReference type="Pfam" id="PF01850">
    <property type="entry name" value="PIN"/>
    <property type="match status" value="1"/>
</dbReference>
<dbReference type="OrthoDB" id="9804823at2"/>